<keyword evidence="2" id="KW-1185">Reference proteome</keyword>
<dbReference type="AlphaFoldDB" id="K8E4V3"/>
<proteinExistence type="predicted"/>
<accession>K8E4V3</accession>
<evidence type="ECO:0000313" key="2">
    <source>
        <dbReference type="Proteomes" id="UP000000212"/>
    </source>
</evidence>
<reference evidence="2" key="1">
    <citation type="journal article" date="2013" name="Genome Announc.">
        <title>Complete Chromosome Sequence of Carnobacterium maltaromaticum LMA 28.</title>
        <authorList>
            <person name="Cailliez-Grimal C."/>
            <person name="Chaillou S."/>
            <person name="Anba-Mondoloni J."/>
            <person name="Loux V."/>
            <person name="Afzal M.I."/>
            <person name="Rahman A."/>
            <person name="Kergourlay G."/>
            <person name="Champomier-Verges M.C."/>
            <person name="Zagorec M."/>
            <person name="Dalgaard P."/>
            <person name="Leisner J.J."/>
            <person name="Prevost H."/>
            <person name="Revol-Junelles A.M."/>
            <person name="Borges F."/>
        </authorList>
    </citation>
    <scope>NUCLEOTIDE SEQUENCE</scope>
    <source>
        <strain evidence="2">LMA28</strain>
    </source>
</reference>
<dbReference type="KEGG" id="cml:BN424_2083"/>
<organism evidence="1 2">
    <name type="scientific">Carnobacterium maltaromaticum LMA28</name>
    <dbReference type="NCBI Taxonomy" id="1234679"/>
    <lineage>
        <taxon>Bacteria</taxon>
        <taxon>Bacillati</taxon>
        <taxon>Bacillota</taxon>
        <taxon>Bacilli</taxon>
        <taxon>Lactobacillales</taxon>
        <taxon>Carnobacteriaceae</taxon>
        <taxon>Carnobacterium</taxon>
    </lineage>
</organism>
<protein>
    <submittedName>
        <fullName evidence="1">Uncharacterized protein</fullName>
    </submittedName>
</protein>
<dbReference type="EMBL" id="HE999757">
    <property type="protein sequence ID" value="CCO11524.2"/>
    <property type="molecule type" value="Genomic_DNA"/>
</dbReference>
<dbReference type="Proteomes" id="UP000000212">
    <property type="component" value="Chromosome"/>
</dbReference>
<gene>
    <name evidence="1" type="ORF">BN424_2083</name>
</gene>
<dbReference type="HOGENOM" id="CLU_3248972_0_0_9"/>
<dbReference type="STRING" id="1234679.BN424_2083"/>
<sequence length="42" mass="4552">MKQAFVAAHRNIRDGVTGSSVTKSITKAIFGVLDKKIMATLF</sequence>
<name>K8E4V3_CARML</name>
<evidence type="ECO:0000313" key="1">
    <source>
        <dbReference type="EMBL" id="CCO11524.2"/>
    </source>
</evidence>